<reference evidence="4" key="1">
    <citation type="journal article" date="2019" name="Int. J. Syst. Evol. Microbiol.">
        <title>The Global Catalogue of Microorganisms (GCM) 10K type strain sequencing project: providing services to taxonomists for standard genome sequencing and annotation.</title>
        <authorList>
            <consortium name="The Broad Institute Genomics Platform"/>
            <consortium name="The Broad Institute Genome Sequencing Center for Infectious Disease"/>
            <person name="Wu L."/>
            <person name="Ma J."/>
        </authorList>
    </citation>
    <scope>NUCLEOTIDE SEQUENCE [LARGE SCALE GENOMIC DNA]</scope>
    <source>
        <strain evidence="4">JCM 17342</strain>
    </source>
</reference>
<dbReference type="InterPro" id="IPR000073">
    <property type="entry name" value="AB_hydrolase_1"/>
</dbReference>
<keyword evidence="4" id="KW-1185">Reference proteome</keyword>
<dbReference type="Pfam" id="PF00561">
    <property type="entry name" value="Abhydrolase_1"/>
    <property type="match status" value="1"/>
</dbReference>
<dbReference type="Proteomes" id="UP001501747">
    <property type="component" value="Unassembled WGS sequence"/>
</dbReference>
<feature type="domain" description="AB hydrolase-1" evidence="2">
    <location>
        <begin position="21"/>
        <end position="261"/>
    </location>
</feature>
<proteinExistence type="predicted"/>
<accession>A0ABP7TAT4</accession>
<evidence type="ECO:0000259" key="2">
    <source>
        <dbReference type="Pfam" id="PF00561"/>
    </source>
</evidence>
<evidence type="ECO:0000256" key="1">
    <source>
        <dbReference type="ARBA" id="ARBA00022559"/>
    </source>
</evidence>
<protein>
    <submittedName>
        <fullName evidence="3">Alpha/beta hydrolase</fullName>
    </submittedName>
</protein>
<dbReference type="GO" id="GO:0016787">
    <property type="term" value="F:hydrolase activity"/>
    <property type="evidence" value="ECO:0007669"/>
    <property type="project" value="UniProtKB-KW"/>
</dbReference>
<dbReference type="EMBL" id="BAABAL010000018">
    <property type="protein sequence ID" value="GAA4023530.1"/>
    <property type="molecule type" value="Genomic_DNA"/>
</dbReference>
<dbReference type="PANTHER" id="PTHR43433:SF5">
    <property type="entry name" value="AB HYDROLASE-1 DOMAIN-CONTAINING PROTEIN"/>
    <property type="match status" value="1"/>
</dbReference>
<gene>
    <name evidence="3" type="ORF">GCM10022247_54880</name>
</gene>
<keyword evidence="1" id="KW-0575">Peroxidase</keyword>
<sequence>MPYADVTGGRLFYQENGEGEPLVLIPGLGLDHSYYDLGVPKLSAALRTISVDLRGVGKSTKRDDADYSVQAWADDIADLIAALGLDDAHVLGTSLGGSIALALAVRHPARVRSLTAVGAFSELNQSVELNYALRKRLIAKIGMGEEMADFIALWIMTPQFLESEQGGAVAANIRAGVRTNSPVVYTAFLDAILRLGRRTPGAAAPALTESLSAITAPTLVACADNDHFIPAELSRIIHKGIPQSRYTEIPGGGHIPFIEAPDLITDAVIDFIRSLDPDRAR</sequence>
<dbReference type="RefSeq" id="WP_344880601.1">
    <property type="nucleotide sequence ID" value="NZ_BAABAL010000018.1"/>
</dbReference>
<keyword evidence="3" id="KW-0378">Hydrolase</keyword>
<dbReference type="InterPro" id="IPR000639">
    <property type="entry name" value="Epox_hydrolase-like"/>
</dbReference>
<dbReference type="InterPro" id="IPR029058">
    <property type="entry name" value="AB_hydrolase_fold"/>
</dbReference>
<evidence type="ECO:0000313" key="3">
    <source>
        <dbReference type="EMBL" id="GAA4023530.1"/>
    </source>
</evidence>
<dbReference type="Gene3D" id="3.40.50.1820">
    <property type="entry name" value="alpha/beta hydrolase"/>
    <property type="match status" value="1"/>
</dbReference>
<keyword evidence="1" id="KW-0560">Oxidoreductase</keyword>
<organism evidence="3 4">
    <name type="scientific">Allokutzneria multivorans</name>
    <dbReference type="NCBI Taxonomy" id="1142134"/>
    <lineage>
        <taxon>Bacteria</taxon>
        <taxon>Bacillati</taxon>
        <taxon>Actinomycetota</taxon>
        <taxon>Actinomycetes</taxon>
        <taxon>Pseudonocardiales</taxon>
        <taxon>Pseudonocardiaceae</taxon>
        <taxon>Allokutzneria</taxon>
    </lineage>
</organism>
<dbReference type="PRINTS" id="PR00412">
    <property type="entry name" value="EPOXHYDRLASE"/>
</dbReference>
<name>A0ABP7TAT4_9PSEU</name>
<dbReference type="SUPFAM" id="SSF53474">
    <property type="entry name" value="alpha/beta-Hydrolases"/>
    <property type="match status" value="1"/>
</dbReference>
<dbReference type="PRINTS" id="PR00111">
    <property type="entry name" value="ABHYDROLASE"/>
</dbReference>
<dbReference type="InterPro" id="IPR050471">
    <property type="entry name" value="AB_hydrolase"/>
</dbReference>
<evidence type="ECO:0000313" key="4">
    <source>
        <dbReference type="Proteomes" id="UP001501747"/>
    </source>
</evidence>
<dbReference type="PANTHER" id="PTHR43433">
    <property type="entry name" value="HYDROLASE, ALPHA/BETA FOLD FAMILY PROTEIN"/>
    <property type="match status" value="1"/>
</dbReference>
<comment type="caution">
    <text evidence="3">The sequence shown here is derived from an EMBL/GenBank/DDBJ whole genome shotgun (WGS) entry which is preliminary data.</text>
</comment>